<feature type="non-terminal residue" evidence="5">
    <location>
        <position position="1"/>
    </location>
</feature>
<evidence type="ECO:0000313" key="5">
    <source>
        <dbReference type="EMBL" id="VAW20272.1"/>
    </source>
</evidence>
<feature type="domain" description="DUF2207" evidence="3">
    <location>
        <begin position="1"/>
        <end position="77"/>
    </location>
</feature>
<feature type="transmembrane region" description="Helical" evidence="2">
    <location>
        <begin position="305"/>
        <end position="327"/>
    </location>
</feature>
<feature type="domain" description="Predicted membrane protein YciQ-like C-terminal" evidence="4">
    <location>
        <begin position="135"/>
        <end position="414"/>
    </location>
</feature>
<reference evidence="5" key="1">
    <citation type="submission" date="2018-06" db="EMBL/GenBank/DDBJ databases">
        <authorList>
            <person name="Zhirakovskaya E."/>
        </authorList>
    </citation>
    <scope>NUCLEOTIDE SEQUENCE</scope>
</reference>
<proteinExistence type="predicted"/>
<gene>
    <name evidence="5" type="ORF">MNBD_ALPHA11-1018</name>
</gene>
<feature type="transmembrane region" description="Helical" evidence="2">
    <location>
        <begin position="159"/>
        <end position="175"/>
    </location>
</feature>
<sequence length="491" mass="52840">ELYWNATGNFWSFSIENAVAQVTLPNGANIVELAVYTGSQGATDTDAKFTRSSDNTAYFRATRSFKPREGMSISVSFEKGVLIEPSLVQRILYFISDQRSSIFPLLSVLLILAYYYFAWDAVGRDPKKGTIIPLFAPPEGFSPALSHFIHYMGWKKSGWTAYSAALVSLVTHGLITNEKDQKKKINVTHLQQSARNLPRGEAVIEKFLKKKRVLKVSKSSGKSINSNKGKFIKAIISENQNAYFFNNFIYSGTGIALSILVVIAMIIGGILAPAQGLMILSASIGLIVLAIAFSSIGGAGIVGKIVVFSWFSIVGINMAGGMTSLFSSMRLDMPLIATISIGLINALFIFLMRAPTVHGRKIMDQIDGFKMYLETAEKNRLNFNREPDFTIERFEEILPYAIALGVEKPWSNRLEGEFSRNAIEQPKGGYHPNWYSGSNFGSSNLSKSVAGIATGMSAAMIASQPSSSSSSGGGGGGSSGGGGGGGGGGGW</sequence>
<evidence type="ECO:0000256" key="2">
    <source>
        <dbReference type="SAM" id="Phobius"/>
    </source>
</evidence>
<dbReference type="Pfam" id="PF20990">
    <property type="entry name" value="DUF2207_C"/>
    <property type="match status" value="1"/>
</dbReference>
<keyword evidence="2" id="KW-0472">Membrane</keyword>
<evidence type="ECO:0000259" key="3">
    <source>
        <dbReference type="Pfam" id="PF09972"/>
    </source>
</evidence>
<evidence type="ECO:0000259" key="4">
    <source>
        <dbReference type="Pfam" id="PF20990"/>
    </source>
</evidence>
<dbReference type="AlphaFoldDB" id="A0A3B0U0X3"/>
<protein>
    <submittedName>
        <fullName evidence="5">Membrane protein</fullName>
    </submittedName>
</protein>
<evidence type="ECO:0000256" key="1">
    <source>
        <dbReference type="SAM" id="MobiDB-lite"/>
    </source>
</evidence>
<name>A0A3B0U0X3_9ZZZZ</name>
<dbReference type="InterPro" id="IPR048389">
    <property type="entry name" value="YciQ-like_C"/>
</dbReference>
<feature type="compositionally biased region" description="Gly residues" evidence="1">
    <location>
        <begin position="471"/>
        <end position="491"/>
    </location>
</feature>
<keyword evidence="2" id="KW-0812">Transmembrane</keyword>
<feature type="transmembrane region" description="Helical" evidence="2">
    <location>
        <begin position="100"/>
        <end position="117"/>
    </location>
</feature>
<dbReference type="InterPro" id="IPR018702">
    <property type="entry name" value="DUF2207"/>
</dbReference>
<dbReference type="EMBL" id="UOEQ01000265">
    <property type="protein sequence ID" value="VAW20272.1"/>
    <property type="molecule type" value="Genomic_DNA"/>
</dbReference>
<accession>A0A3B0U0X3</accession>
<feature type="transmembrane region" description="Helical" evidence="2">
    <location>
        <begin position="333"/>
        <end position="352"/>
    </location>
</feature>
<keyword evidence="2" id="KW-1133">Transmembrane helix</keyword>
<feature type="transmembrane region" description="Helical" evidence="2">
    <location>
        <begin position="277"/>
        <end position="298"/>
    </location>
</feature>
<feature type="transmembrane region" description="Helical" evidence="2">
    <location>
        <begin position="248"/>
        <end position="271"/>
    </location>
</feature>
<feature type="region of interest" description="Disordered" evidence="1">
    <location>
        <begin position="463"/>
        <end position="491"/>
    </location>
</feature>
<organism evidence="5">
    <name type="scientific">hydrothermal vent metagenome</name>
    <dbReference type="NCBI Taxonomy" id="652676"/>
    <lineage>
        <taxon>unclassified sequences</taxon>
        <taxon>metagenomes</taxon>
        <taxon>ecological metagenomes</taxon>
    </lineage>
</organism>
<dbReference type="Pfam" id="PF09972">
    <property type="entry name" value="DUF2207"/>
    <property type="match status" value="1"/>
</dbReference>